<evidence type="ECO:0000256" key="4">
    <source>
        <dbReference type="ARBA" id="ARBA00023163"/>
    </source>
</evidence>
<dbReference type="AlphaFoldDB" id="A0A2A3JWC7"/>
<organism evidence="6">
    <name type="scientific">Alloyangia mangrovi</name>
    <dbReference type="NCBI Taxonomy" id="1779329"/>
    <lineage>
        <taxon>Bacteria</taxon>
        <taxon>Pseudomonadati</taxon>
        <taxon>Pseudomonadota</taxon>
        <taxon>Alphaproteobacteria</taxon>
        <taxon>Rhodobacterales</taxon>
        <taxon>Roseobacteraceae</taxon>
        <taxon>Alloyangia</taxon>
    </lineage>
</organism>
<dbReference type="GO" id="GO:0010628">
    <property type="term" value="P:positive regulation of gene expression"/>
    <property type="evidence" value="ECO:0007669"/>
    <property type="project" value="TreeGrafter"/>
</dbReference>
<dbReference type="InterPro" id="IPR005119">
    <property type="entry name" value="LysR_subst-bd"/>
</dbReference>
<dbReference type="GO" id="GO:0003700">
    <property type="term" value="F:DNA-binding transcription factor activity"/>
    <property type="evidence" value="ECO:0007669"/>
    <property type="project" value="InterPro"/>
</dbReference>
<reference evidence="6" key="1">
    <citation type="submission" date="2017-09" db="EMBL/GenBank/DDBJ databases">
        <title>Yangia sp. SAOS 153D whole genome sequencing.</title>
        <authorList>
            <person name="Verma A."/>
            <person name="Krishnamurthi S."/>
        </authorList>
    </citation>
    <scope>NUCLEOTIDE SEQUENCE [LARGE SCALE GENOMIC DNA]</scope>
    <source>
        <strain evidence="6">SAOS 153D</strain>
    </source>
</reference>
<sequence length="301" mass="33096">MERPMRARQLEVFTAVMRAGTVTEAARMLNISQPALSQVLRHTEDDLGFALFDREKGRLRPTPEALELYPEAERLFGELEGLRRMTADLRQGRAGLVRIGCSTPPAMSLLPRVMAAFRARHPDIALRCNVAPVQSLRTMLREGDTALALALTDQMPEDIEVEVLGRTGFCCLLPKGHSLAARAAIALGDLGEEFVISYRSATRPFDELDKAARRLGHRFEPRLEIDTSISAVGFVQAGLGIAVVDSLLPWEQFDGIEIRPLDGAPALPLSLLTLRGKSLSRAEGLMRAQIRSLLPEGLSRP</sequence>
<protein>
    <submittedName>
        <fullName evidence="6">Transcriptional regulator</fullName>
    </submittedName>
</protein>
<evidence type="ECO:0000259" key="5">
    <source>
        <dbReference type="PROSITE" id="PS50931"/>
    </source>
</evidence>
<dbReference type="GO" id="GO:0043565">
    <property type="term" value="F:sequence-specific DNA binding"/>
    <property type="evidence" value="ECO:0007669"/>
    <property type="project" value="TreeGrafter"/>
</dbReference>
<dbReference type="Pfam" id="PF03466">
    <property type="entry name" value="LysR_substrate"/>
    <property type="match status" value="1"/>
</dbReference>
<accession>A0A2A3JWC7</accession>
<dbReference type="SUPFAM" id="SSF53850">
    <property type="entry name" value="Periplasmic binding protein-like II"/>
    <property type="match status" value="1"/>
</dbReference>
<dbReference type="InterPro" id="IPR000847">
    <property type="entry name" value="LysR_HTH_N"/>
</dbReference>
<evidence type="ECO:0000313" key="6">
    <source>
        <dbReference type="EMBL" id="PBD18769.1"/>
    </source>
</evidence>
<evidence type="ECO:0000256" key="2">
    <source>
        <dbReference type="ARBA" id="ARBA00023015"/>
    </source>
</evidence>
<dbReference type="GO" id="GO:0009089">
    <property type="term" value="P:lysine biosynthetic process via diaminopimelate"/>
    <property type="evidence" value="ECO:0007669"/>
    <property type="project" value="TreeGrafter"/>
</dbReference>
<keyword evidence="2" id="KW-0805">Transcription regulation</keyword>
<dbReference type="Gene3D" id="3.40.190.290">
    <property type="match status" value="1"/>
</dbReference>
<name>A0A2A3JWC7_9RHOB</name>
<dbReference type="Gene3D" id="1.10.10.10">
    <property type="entry name" value="Winged helix-like DNA-binding domain superfamily/Winged helix DNA-binding domain"/>
    <property type="match status" value="1"/>
</dbReference>
<dbReference type="PRINTS" id="PR00039">
    <property type="entry name" value="HTHLYSR"/>
</dbReference>
<gene>
    <name evidence="6" type="ORF">CLG85_12910</name>
</gene>
<dbReference type="SUPFAM" id="SSF46785">
    <property type="entry name" value="Winged helix' DNA-binding domain"/>
    <property type="match status" value="1"/>
</dbReference>
<dbReference type="InterPro" id="IPR036390">
    <property type="entry name" value="WH_DNA-bd_sf"/>
</dbReference>
<keyword evidence="4" id="KW-0804">Transcription</keyword>
<feature type="domain" description="HTH lysR-type" evidence="5">
    <location>
        <begin position="5"/>
        <end position="62"/>
    </location>
</feature>
<comment type="similarity">
    <text evidence="1">Belongs to the LysR transcriptional regulatory family.</text>
</comment>
<evidence type="ECO:0000256" key="1">
    <source>
        <dbReference type="ARBA" id="ARBA00009437"/>
    </source>
</evidence>
<dbReference type="Pfam" id="PF00126">
    <property type="entry name" value="HTH_1"/>
    <property type="match status" value="1"/>
</dbReference>
<dbReference type="PANTHER" id="PTHR30427">
    <property type="entry name" value="TRANSCRIPTIONAL ACTIVATOR PROTEIN LYSR"/>
    <property type="match status" value="1"/>
</dbReference>
<dbReference type="InterPro" id="IPR036388">
    <property type="entry name" value="WH-like_DNA-bd_sf"/>
</dbReference>
<comment type="caution">
    <text evidence="6">The sequence shown here is derived from an EMBL/GenBank/DDBJ whole genome shotgun (WGS) entry which is preliminary data.</text>
</comment>
<dbReference type="PANTHER" id="PTHR30427:SF1">
    <property type="entry name" value="TRANSCRIPTIONAL ACTIVATOR PROTEIN LYSR"/>
    <property type="match status" value="1"/>
</dbReference>
<dbReference type="PROSITE" id="PS50931">
    <property type="entry name" value="HTH_LYSR"/>
    <property type="match status" value="1"/>
</dbReference>
<dbReference type="EMBL" id="NTHN01000198">
    <property type="protein sequence ID" value="PBD18769.1"/>
    <property type="molecule type" value="Genomic_DNA"/>
</dbReference>
<keyword evidence="3" id="KW-0238">DNA-binding</keyword>
<dbReference type="OrthoDB" id="8479870at2"/>
<evidence type="ECO:0000256" key="3">
    <source>
        <dbReference type="ARBA" id="ARBA00023125"/>
    </source>
</evidence>
<proteinExistence type="inferred from homology"/>